<dbReference type="Proteomes" id="UP000723714">
    <property type="component" value="Unassembled WGS sequence"/>
</dbReference>
<protein>
    <submittedName>
        <fullName evidence="1">HAD family hydrolase</fullName>
    </submittedName>
</protein>
<keyword evidence="1" id="KW-0378">Hydrolase</keyword>
<dbReference type="InterPro" id="IPR050155">
    <property type="entry name" value="HAD-like_hydrolase_sf"/>
</dbReference>
<accession>A0ABS6DAA8</accession>
<evidence type="ECO:0000313" key="1">
    <source>
        <dbReference type="EMBL" id="MBU3878446.1"/>
    </source>
</evidence>
<name>A0ABS6DAA8_9FIRM</name>
<evidence type="ECO:0000313" key="2">
    <source>
        <dbReference type="Proteomes" id="UP000723714"/>
    </source>
</evidence>
<sequence>MNLENFEKKKEFLICVDSDGCAMDTMDLKHIRCFGPCLTEEWGLEEWKEPILKRWNEINLYSMTRGINRFKGLAKMLREIQEKYTDIEDLDSLEKWVEESPELSNAALAQAIRNGGGISLQKALSWSVRVNQKIDNLPFNVKRPFEGVKEALEYAHEKADIAVVSSANLQAVKEEWDIYGLTKHVDILLSQEAGSKAFCIGELIKKGYDKSKILMTGDAPGDYEAAMKNGVLFYPIYVRREKKSWEEFSRDGVLRLLDGSYEGAYQEEKVAEFWENLKDS</sequence>
<dbReference type="PANTHER" id="PTHR43434">
    <property type="entry name" value="PHOSPHOGLYCOLATE PHOSPHATASE"/>
    <property type="match status" value="1"/>
</dbReference>
<comment type="caution">
    <text evidence="1">The sequence shown here is derived from an EMBL/GenBank/DDBJ whole genome shotgun (WGS) entry which is preliminary data.</text>
</comment>
<dbReference type="InterPro" id="IPR041492">
    <property type="entry name" value="HAD_2"/>
</dbReference>
<dbReference type="RefSeq" id="WP_216245225.1">
    <property type="nucleotide sequence ID" value="NZ_JABACJ020000035.1"/>
</dbReference>
<dbReference type="CDD" id="cd01427">
    <property type="entry name" value="HAD_like"/>
    <property type="match status" value="1"/>
</dbReference>
<dbReference type="GO" id="GO:0016787">
    <property type="term" value="F:hydrolase activity"/>
    <property type="evidence" value="ECO:0007669"/>
    <property type="project" value="UniProtKB-KW"/>
</dbReference>
<keyword evidence="2" id="KW-1185">Reference proteome</keyword>
<dbReference type="PANTHER" id="PTHR43434:SF1">
    <property type="entry name" value="PHOSPHOGLYCOLATE PHOSPHATASE"/>
    <property type="match status" value="1"/>
</dbReference>
<gene>
    <name evidence="1" type="ORF">HGO97_021825</name>
</gene>
<proteinExistence type="predicted"/>
<reference evidence="1 2" key="1">
    <citation type="submission" date="2021-06" db="EMBL/GenBank/DDBJ databases">
        <title>Faecalicatena sp. nov. isolated from porcine feces.</title>
        <authorList>
            <person name="Oh B.S."/>
            <person name="Lee J.H."/>
        </authorList>
    </citation>
    <scope>NUCLEOTIDE SEQUENCE [LARGE SCALE GENOMIC DNA]</scope>
    <source>
        <strain evidence="1 2">AGMB00832</strain>
    </source>
</reference>
<organism evidence="1 2">
    <name type="scientific">Faecalicatena faecalis</name>
    <dbReference type="NCBI Taxonomy" id="2726362"/>
    <lineage>
        <taxon>Bacteria</taxon>
        <taxon>Bacillati</taxon>
        <taxon>Bacillota</taxon>
        <taxon>Clostridia</taxon>
        <taxon>Lachnospirales</taxon>
        <taxon>Lachnospiraceae</taxon>
        <taxon>Faecalicatena</taxon>
    </lineage>
</organism>
<dbReference type="EMBL" id="JABACJ020000035">
    <property type="protein sequence ID" value="MBU3878446.1"/>
    <property type="molecule type" value="Genomic_DNA"/>
</dbReference>
<dbReference type="Pfam" id="PF13419">
    <property type="entry name" value="HAD_2"/>
    <property type="match status" value="1"/>
</dbReference>